<organism evidence="1">
    <name type="scientific">Rhizophagus irregularis (strain DAOM 181602 / DAOM 197198 / MUCL 43194)</name>
    <name type="common">Arbuscular mycorrhizal fungus</name>
    <name type="synonym">Glomus intraradices</name>
    <dbReference type="NCBI Taxonomy" id="747089"/>
    <lineage>
        <taxon>Eukaryota</taxon>
        <taxon>Fungi</taxon>
        <taxon>Fungi incertae sedis</taxon>
        <taxon>Mucoromycota</taxon>
        <taxon>Glomeromycotina</taxon>
        <taxon>Glomeromycetes</taxon>
        <taxon>Glomerales</taxon>
        <taxon>Glomeraceae</taxon>
        <taxon>Rhizophagus</taxon>
    </lineage>
</organism>
<reference evidence="1" key="1">
    <citation type="submission" date="2013-07" db="EMBL/GenBank/DDBJ databases">
        <title>The genome of an arbuscular mycorrhizal fungus provides insights into the evolution of the oldest plant symbiosis.</title>
        <authorList>
            <consortium name="DOE Joint Genome Institute"/>
            <person name="Tisserant E."/>
            <person name="Malbreil M."/>
            <person name="Kuo A."/>
            <person name="Kohler A."/>
            <person name="Symeonidi A."/>
            <person name="Balestrini R."/>
            <person name="Charron P."/>
            <person name="Duensing N."/>
            <person name="Frei-dit-Frey N."/>
            <person name="Gianinazzi-Pearson V."/>
            <person name="Gilbert B."/>
            <person name="Handa Y."/>
            <person name="Hijri M."/>
            <person name="Kaul R."/>
            <person name="Kawaguchi M."/>
            <person name="Krajinski F."/>
            <person name="Lammers P."/>
            <person name="Lapierre D."/>
            <person name="Masclaux F.G."/>
            <person name="Murat C."/>
            <person name="Morin E."/>
            <person name="Ndikumana S."/>
            <person name="Pagni M."/>
            <person name="Petitpierre D."/>
            <person name="Requena N."/>
            <person name="Rosikiewicz P."/>
            <person name="Riley R."/>
            <person name="Saito K."/>
            <person name="San Clemente H."/>
            <person name="Shapiro H."/>
            <person name="van Tuinen D."/>
            <person name="Becard G."/>
            <person name="Bonfante P."/>
            <person name="Paszkowski U."/>
            <person name="Shachar-Hill Y."/>
            <person name="Young J.P."/>
            <person name="Sanders I.R."/>
            <person name="Henrissat B."/>
            <person name="Rensing S.A."/>
            <person name="Grigoriev I.V."/>
            <person name="Corradi N."/>
            <person name="Roux C."/>
            <person name="Martin F."/>
        </authorList>
    </citation>
    <scope>NUCLEOTIDE SEQUENCE</scope>
    <source>
        <strain evidence="1">DAOM 197198</strain>
    </source>
</reference>
<evidence type="ECO:0000313" key="1">
    <source>
        <dbReference type="EMBL" id="ESA07730.1"/>
    </source>
</evidence>
<dbReference type="VEuPathDB" id="FungiDB:RhiirFUN_012443"/>
<name>U9THW4_RHIID</name>
<accession>U9THW4</accession>
<dbReference type="HOGENOM" id="CLU_2086043_0_0_1"/>
<protein>
    <submittedName>
        <fullName evidence="1">Uncharacterized protein</fullName>
    </submittedName>
</protein>
<gene>
    <name evidence="1" type="ORF">GLOINDRAFT_3686</name>
</gene>
<dbReference type="EMBL" id="KI289990">
    <property type="protein sequence ID" value="ESA07730.1"/>
    <property type="molecule type" value="Genomic_DNA"/>
</dbReference>
<dbReference type="AlphaFoldDB" id="U9THW4"/>
<sequence>MITAGENEPFEVEVVETGTIDYLKRVILIMKGKDANEAEKYSIWKISIPVDEADILRKDPPELGSGRRLNNRQPLSVLGRRPNDHIQVFMGCRGIHARGVSQTPQFGLQGTTVNRYG</sequence>
<proteinExistence type="predicted"/>